<dbReference type="Ensembl" id="ENSCINT00000036561.1">
    <property type="protein sequence ID" value="ENSCINP00000032419.1"/>
    <property type="gene ID" value="ENSCING00000019905.1"/>
</dbReference>
<dbReference type="Proteomes" id="UP000008144">
    <property type="component" value="Chromosome 3"/>
</dbReference>
<dbReference type="HOGENOM" id="CLU_2941013_0_0_1"/>
<organism evidence="1 2">
    <name type="scientific">Ciona intestinalis</name>
    <name type="common">Transparent sea squirt</name>
    <name type="synonym">Ascidia intestinalis</name>
    <dbReference type="NCBI Taxonomy" id="7719"/>
    <lineage>
        <taxon>Eukaryota</taxon>
        <taxon>Metazoa</taxon>
        <taxon>Chordata</taxon>
        <taxon>Tunicata</taxon>
        <taxon>Ascidiacea</taxon>
        <taxon>Phlebobranchia</taxon>
        <taxon>Cionidae</taxon>
        <taxon>Ciona</taxon>
    </lineage>
</organism>
<dbReference type="EMBL" id="EAAA01001689">
    <property type="status" value="NOT_ANNOTATED_CDS"/>
    <property type="molecule type" value="Genomic_DNA"/>
</dbReference>
<proteinExistence type="predicted"/>
<sequence length="60" mass="6976">MVTNMLIVKLNVKYMFMRNFQHCPFRDNHGIGRKAISSLNVMTKIYTCLPTTSTQLPCMH</sequence>
<reference evidence="1" key="4">
    <citation type="submission" date="2025-09" db="UniProtKB">
        <authorList>
            <consortium name="Ensembl"/>
        </authorList>
    </citation>
    <scope>IDENTIFICATION</scope>
</reference>
<dbReference type="InParanoid" id="H2XRY5"/>
<dbReference type="AlphaFoldDB" id="H2XRY5"/>
<reference evidence="1" key="3">
    <citation type="submission" date="2025-08" db="UniProtKB">
        <authorList>
            <consortium name="Ensembl"/>
        </authorList>
    </citation>
    <scope>IDENTIFICATION</scope>
</reference>
<keyword evidence="2" id="KW-1185">Reference proteome</keyword>
<evidence type="ECO:0000313" key="1">
    <source>
        <dbReference type="Ensembl" id="ENSCINP00000032419.1"/>
    </source>
</evidence>
<name>H2XRY5_CIOIN</name>
<reference evidence="2" key="1">
    <citation type="journal article" date="2002" name="Science">
        <title>The draft genome of Ciona intestinalis: insights into chordate and vertebrate origins.</title>
        <authorList>
            <person name="Dehal P."/>
            <person name="Satou Y."/>
            <person name="Campbell R.K."/>
            <person name="Chapman J."/>
            <person name="Degnan B."/>
            <person name="De Tomaso A."/>
            <person name="Davidson B."/>
            <person name="Di Gregorio A."/>
            <person name="Gelpke M."/>
            <person name="Goodstein D.M."/>
            <person name="Harafuji N."/>
            <person name="Hastings K.E."/>
            <person name="Ho I."/>
            <person name="Hotta K."/>
            <person name="Huang W."/>
            <person name="Kawashima T."/>
            <person name="Lemaire P."/>
            <person name="Martinez D."/>
            <person name="Meinertzhagen I.A."/>
            <person name="Necula S."/>
            <person name="Nonaka M."/>
            <person name="Putnam N."/>
            <person name="Rash S."/>
            <person name="Saiga H."/>
            <person name="Satake M."/>
            <person name="Terry A."/>
            <person name="Yamada L."/>
            <person name="Wang H.G."/>
            <person name="Awazu S."/>
            <person name="Azumi K."/>
            <person name="Boore J."/>
            <person name="Branno M."/>
            <person name="Chin-Bow S."/>
            <person name="DeSantis R."/>
            <person name="Doyle S."/>
            <person name="Francino P."/>
            <person name="Keys D.N."/>
            <person name="Haga S."/>
            <person name="Hayashi H."/>
            <person name="Hino K."/>
            <person name="Imai K.S."/>
            <person name="Inaba K."/>
            <person name="Kano S."/>
            <person name="Kobayashi K."/>
            <person name="Kobayashi M."/>
            <person name="Lee B.I."/>
            <person name="Makabe K.W."/>
            <person name="Manohar C."/>
            <person name="Matassi G."/>
            <person name="Medina M."/>
            <person name="Mochizuki Y."/>
            <person name="Mount S."/>
            <person name="Morishita T."/>
            <person name="Miura S."/>
            <person name="Nakayama A."/>
            <person name="Nishizaka S."/>
            <person name="Nomoto H."/>
            <person name="Ohta F."/>
            <person name="Oishi K."/>
            <person name="Rigoutsos I."/>
            <person name="Sano M."/>
            <person name="Sasaki A."/>
            <person name="Sasakura Y."/>
            <person name="Shoguchi E."/>
            <person name="Shin-i T."/>
            <person name="Spagnuolo A."/>
            <person name="Stainier D."/>
            <person name="Suzuki M.M."/>
            <person name="Tassy O."/>
            <person name="Takatori N."/>
            <person name="Tokuoka M."/>
            <person name="Yagi K."/>
            <person name="Yoshizaki F."/>
            <person name="Wada S."/>
            <person name="Zhang C."/>
            <person name="Hyatt P.D."/>
            <person name="Larimer F."/>
            <person name="Detter C."/>
            <person name="Doggett N."/>
            <person name="Glavina T."/>
            <person name="Hawkins T."/>
            <person name="Richardson P."/>
            <person name="Lucas S."/>
            <person name="Kohara Y."/>
            <person name="Levine M."/>
            <person name="Satoh N."/>
            <person name="Rokhsar D.S."/>
        </authorList>
    </citation>
    <scope>NUCLEOTIDE SEQUENCE [LARGE SCALE GENOMIC DNA]</scope>
</reference>
<evidence type="ECO:0000313" key="2">
    <source>
        <dbReference type="Proteomes" id="UP000008144"/>
    </source>
</evidence>
<protein>
    <submittedName>
        <fullName evidence="1">Uncharacterized protein</fullName>
    </submittedName>
</protein>
<accession>H2XRY5</accession>
<reference evidence="1" key="2">
    <citation type="journal article" date="2008" name="Genome Biol.">
        <title>Improved genome assembly and evidence-based global gene model set for the chordate Ciona intestinalis: new insight into intron and operon populations.</title>
        <authorList>
            <person name="Satou Y."/>
            <person name="Mineta K."/>
            <person name="Ogasawara M."/>
            <person name="Sasakura Y."/>
            <person name="Shoguchi E."/>
            <person name="Ueno K."/>
            <person name="Yamada L."/>
            <person name="Matsumoto J."/>
            <person name="Wasserscheid J."/>
            <person name="Dewar K."/>
            <person name="Wiley G.B."/>
            <person name="Macmil S.L."/>
            <person name="Roe B.A."/>
            <person name="Zeller R.W."/>
            <person name="Hastings K.E."/>
            <person name="Lemaire P."/>
            <person name="Lindquist E."/>
            <person name="Endo T."/>
            <person name="Hotta K."/>
            <person name="Inaba K."/>
        </authorList>
    </citation>
    <scope>NUCLEOTIDE SEQUENCE [LARGE SCALE GENOMIC DNA]</scope>
    <source>
        <strain evidence="1">wild type</strain>
    </source>
</reference>